<feature type="transmembrane region" description="Helical" evidence="7">
    <location>
        <begin position="151"/>
        <end position="172"/>
    </location>
</feature>
<dbReference type="PANTHER" id="PTHR30106:SF2">
    <property type="entry name" value="UPF0324 INNER MEMBRANE PROTEIN YEIH"/>
    <property type="match status" value="1"/>
</dbReference>
<evidence type="ECO:0000256" key="1">
    <source>
        <dbReference type="ARBA" id="ARBA00004651"/>
    </source>
</evidence>
<evidence type="ECO:0000256" key="3">
    <source>
        <dbReference type="ARBA" id="ARBA00022475"/>
    </source>
</evidence>
<dbReference type="RefSeq" id="WP_136368269.1">
    <property type="nucleotide sequence ID" value="NZ_SSOB01000002.1"/>
</dbReference>
<proteinExistence type="inferred from homology"/>
<evidence type="ECO:0000256" key="4">
    <source>
        <dbReference type="ARBA" id="ARBA00022692"/>
    </source>
</evidence>
<protein>
    <submittedName>
        <fullName evidence="8">Putative sulfate exporter family transporter</fullName>
    </submittedName>
</protein>
<name>A0A4S4CA47_9BACL</name>
<dbReference type="Pfam" id="PF03601">
    <property type="entry name" value="Cons_hypoth698"/>
    <property type="match status" value="1"/>
</dbReference>
<evidence type="ECO:0000256" key="7">
    <source>
        <dbReference type="SAM" id="Phobius"/>
    </source>
</evidence>
<evidence type="ECO:0000256" key="6">
    <source>
        <dbReference type="ARBA" id="ARBA00023136"/>
    </source>
</evidence>
<dbReference type="Proteomes" id="UP000310636">
    <property type="component" value="Unassembled WGS sequence"/>
</dbReference>
<keyword evidence="6 7" id="KW-0472">Membrane</keyword>
<feature type="transmembrane region" description="Helical" evidence="7">
    <location>
        <begin position="313"/>
        <end position="330"/>
    </location>
</feature>
<keyword evidence="3" id="KW-1003">Cell membrane</keyword>
<organism evidence="8 9">
    <name type="scientific">Cohnella fermenti</name>
    <dbReference type="NCBI Taxonomy" id="2565925"/>
    <lineage>
        <taxon>Bacteria</taxon>
        <taxon>Bacillati</taxon>
        <taxon>Bacillota</taxon>
        <taxon>Bacilli</taxon>
        <taxon>Bacillales</taxon>
        <taxon>Paenibacillaceae</taxon>
        <taxon>Cohnella</taxon>
    </lineage>
</organism>
<feature type="transmembrane region" description="Helical" evidence="7">
    <location>
        <begin position="62"/>
        <end position="79"/>
    </location>
</feature>
<sequence>MFLFLLLFLFQARLRHAPRFRRLRLPPFPRLNVRPGLFPGLALAAILCLAGWQLARLPGLSLAGPMACTLLVAILYRQLLGCPEALRPGISFAGTKLLRAAIVLLGLKLPVETVLRQGLPLLAGAVATLAFALAASALLRRWLRADAELTMLLAIGTGICGAAAIAAAAPLLGAKEQKTAVGIGLIAAVGTVFALGDALLQPLLPLSGAEYGVWTGLTLHEIAHVAMASAAGGPDALETGMLAKLSRVLLLVPTVFALQALRARRARRELPAASAWRSLPWYLLGFLAMSLLASTGPGEWLPLPAGWEAEASRLTTLLLSVAMAALGLNVDARELRGALRPLAVLLLVSLLLSVLACLAIAL</sequence>
<dbReference type="EMBL" id="SSOB01000002">
    <property type="protein sequence ID" value="THF84266.1"/>
    <property type="molecule type" value="Genomic_DNA"/>
</dbReference>
<keyword evidence="5 7" id="KW-1133">Transmembrane helix</keyword>
<evidence type="ECO:0000313" key="8">
    <source>
        <dbReference type="EMBL" id="THF84266.1"/>
    </source>
</evidence>
<feature type="transmembrane region" description="Helical" evidence="7">
    <location>
        <begin position="85"/>
        <end position="107"/>
    </location>
</feature>
<feature type="transmembrane region" description="Helical" evidence="7">
    <location>
        <begin position="38"/>
        <end position="55"/>
    </location>
</feature>
<feature type="transmembrane region" description="Helical" evidence="7">
    <location>
        <begin position="342"/>
        <end position="361"/>
    </location>
</feature>
<evidence type="ECO:0000256" key="2">
    <source>
        <dbReference type="ARBA" id="ARBA00007977"/>
    </source>
</evidence>
<dbReference type="GO" id="GO:0005886">
    <property type="term" value="C:plasma membrane"/>
    <property type="evidence" value="ECO:0007669"/>
    <property type="project" value="UniProtKB-SubCell"/>
</dbReference>
<dbReference type="OrthoDB" id="9811391at2"/>
<comment type="subcellular location">
    <subcellularLocation>
        <location evidence="1">Cell membrane</location>
        <topology evidence="1">Multi-pass membrane protein</topology>
    </subcellularLocation>
</comment>
<dbReference type="AlphaFoldDB" id="A0A4S4CA47"/>
<gene>
    <name evidence="8" type="ORF">E6C55_02015</name>
</gene>
<dbReference type="PANTHER" id="PTHR30106">
    <property type="entry name" value="INNER MEMBRANE PROTEIN YEIH-RELATED"/>
    <property type="match status" value="1"/>
</dbReference>
<comment type="similarity">
    <text evidence="2">Belongs to the UPF0324 family.</text>
</comment>
<keyword evidence="9" id="KW-1185">Reference proteome</keyword>
<keyword evidence="4 7" id="KW-0812">Transmembrane</keyword>
<evidence type="ECO:0000256" key="5">
    <source>
        <dbReference type="ARBA" id="ARBA00022989"/>
    </source>
</evidence>
<evidence type="ECO:0000313" key="9">
    <source>
        <dbReference type="Proteomes" id="UP000310636"/>
    </source>
</evidence>
<feature type="transmembrane region" description="Helical" evidence="7">
    <location>
        <begin position="245"/>
        <end position="263"/>
    </location>
</feature>
<accession>A0A4S4CA47</accession>
<dbReference type="InterPro" id="IPR018383">
    <property type="entry name" value="UPF0324_pro"/>
</dbReference>
<feature type="transmembrane region" description="Helical" evidence="7">
    <location>
        <begin position="119"/>
        <end position="139"/>
    </location>
</feature>
<reference evidence="8 9" key="1">
    <citation type="submission" date="2019-04" db="EMBL/GenBank/DDBJ databases">
        <title>Cohnella sp. nov. isolated from preserved vegetables.</title>
        <authorList>
            <person name="Lin S.-Y."/>
            <person name="Hung M.-H."/>
            <person name="Young C.-C."/>
        </authorList>
    </citation>
    <scope>NUCLEOTIDE SEQUENCE [LARGE SCALE GENOMIC DNA]</scope>
    <source>
        <strain evidence="8 9">CC-MHH1044</strain>
    </source>
</reference>
<feature type="transmembrane region" description="Helical" evidence="7">
    <location>
        <begin position="275"/>
        <end position="293"/>
    </location>
</feature>
<comment type="caution">
    <text evidence="8">The sequence shown here is derived from an EMBL/GenBank/DDBJ whole genome shotgun (WGS) entry which is preliminary data.</text>
</comment>
<feature type="transmembrane region" description="Helical" evidence="7">
    <location>
        <begin position="179"/>
        <end position="200"/>
    </location>
</feature>